<dbReference type="STRING" id="407234.SAMN05421795_10480"/>
<evidence type="ECO:0000313" key="2">
    <source>
        <dbReference type="Proteomes" id="UP000186098"/>
    </source>
</evidence>
<accession>A0A1N7LTH1</accession>
<reference evidence="2" key="1">
    <citation type="submission" date="2017-01" db="EMBL/GenBank/DDBJ databases">
        <authorList>
            <person name="Varghese N."/>
            <person name="Submissions S."/>
        </authorList>
    </citation>
    <scope>NUCLEOTIDE SEQUENCE [LARGE SCALE GENOMIC DNA]</scope>
    <source>
        <strain evidence="2">DSM 18714</strain>
    </source>
</reference>
<organism evidence="1 2">
    <name type="scientific">Phaeovulum vinaykumarii</name>
    <dbReference type="NCBI Taxonomy" id="407234"/>
    <lineage>
        <taxon>Bacteria</taxon>
        <taxon>Pseudomonadati</taxon>
        <taxon>Pseudomonadota</taxon>
        <taxon>Alphaproteobacteria</taxon>
        <taxon>Rhodobacterales</taxon>
        <taxon>Paracoccaceae</taxon>
        <taxon>Phaeovulum</taxon>
    </lineage>
</organism>
<keyword evidence="2" id="KW-1185">Reference proteome</keyword>
<gene>
    <name evidence="1" type="ORF">SAMN05421795_10480</name>
</gene>
<proteinExistence type="predicted"/>
<sequence>MRATLAWIGDRLPPSLYFLLAGNSAPSLNGDHDMTETNGPLARLRKAFRSLEDLPEVIPVAWRPGDATDPLPVETASVDDIAIAIVAANAELSAAIQRSSALEKLHRLAREAGAVGTDRALDAALKREGR</sequence>
<evidence type="ECO:0000313" key="1">
    <source>
        <dbReference type="EMBL" id="SIS77001.1"/>
    </source>
</evidence>
<protein>
    <submittedName>
        <fullName evidence="1">Uncharacterized protein</fullName>
    </submittedName>
</protein>
<dbReference type="Proteomes" id="UP000186098">
    <property type="component" value="Unassembled WGS sequence"/>
</dbReference>
<dbReference type="AlphaFoldDB" id="A0A1N7LTH1"/>
<dbReference type="EMBL" id="FTOM01000004">
    <property type="protein sequence ID" value="SIS77001.1"/>
    <property type="molecule type" value="Genomic_DNA"/>
</dbReference>
<name>A0A1N7LTH1_9RHOB</name>